<evidence type="ECO:0000313" key="2">
    <source>
        <dbReference type="Proteomes" id="UP001056778"/>
    </source>
</evidence>
<protein>
    <submittedName>
        <fullName evidence="1">Zinc finger cchc-type superfamily</fullName>
    </submittedName>
</protein>
<organism evidence="1 2">
    <name type="scientific">Holotrichia oblita</name>
    <name type="common">Chafer beetle</name>
    <dbReference type="NCBI Taxonomy" id="644536"/>
    <lineage>
        <taxon>Eukaryota</taxon>
        <taxon>Metazoa</taxon>
        <taxon>Ecdysozoa</taxon>
        <taxon>Arthropoda</taxon>
        <taxon>Hexapoda</taxon>
        <taxon>Insecta</taxon>
        <taxon>Pterygota</taxon>
        <taxon>Neoptera</taxon>
        <taxon>Endopterygota</taxon>
        <taxon>Coleoptera</taxon>
        <taxon>Polyphaga</taxon>
        <taxon>Scarabaeiformia</taxon>
        <taxon>Scarabaeidae</taxon>
        <taxon>Melolonthinae</taxon>
        <taxon>Holotrichia</taxon>
    </lineage>
</organism>
<comment type="caution">
    <text evidence="1">The sequence shown here is derived from an EMBL/GenBank/DDBJ whole genome shotgun (WGS) entry which is preliminary data.</text>
</comment>
<keyword evidence="2" id="KW-1185">Reference proteome</keyword>
<reference evidence="1" key="1">
    <citation type="submission" date="2022-04" db="EMBL/GenBank/DDBJ databases">
        <title>Chromosome-scale genome assembly of Holotrichia oblita Faldermann.</title>
        <authorList>
            <person name="Rongchong L."/>
        </authorList>
    </citation>
    <scope>NUCLEOTIDE SEQUENCE</scope>
    <source>
        <strain evidence="1">81SQS9</strain>
    </source>
</reference>
<sequence length="152" mass="17436">MTLEEVVDVISREISVSTDTLEVRALRPAFGNKHNVTVIMPAAATDKLIRMQKIKIDWMRCRIMKRQEDNRCWEHGHFKAECKGPNRERSCVKCAGEGHKASKCQNSSYCIHCKEEGHQSGSFKCPKRSNQNHRARTEIMELTLIEAILHTT</sequence>
<dbReference type="Proteomes" id="UP001056778">
    <property type="component" value="Chromosome 1"/>
</dbReference>
<evidence type="ECO:0000313" key="1">
    <source>
        <dbReference type="EMBL" id="KAI4470692.1"/>
    </source>
</evidence>
<accession>A0ACB9TUY3</accession>
<gene>
    <name evidence="1" type="ORF">MML48_1g08034</name>
</gene>
<proteinExistence type="predicted"/>
<name>A0ACB9TUY3_HOLOL</name>
<dbReference type="EMBL" id="CM043015">
    <property type="protein sequence ID" value="KAI4470692.1"/>
    <property type="molecule type" value="Genomic_DNA"/>
</dbReference>